<evidence type="ECO:0008006" key="3">
    <source>
        <dbReference type="Google" id="ProtNLM"/>
    </source>
</evidence>
<dbReference type="SMR" id="G4ZWC4"/>
<evidence type="ECO:0000313" key="1">
    <source>
        <dbReference type="EMBL" id="EGZ11651.1"/>
    </source>
</evidence>
<name>G4ZWC4_PHYSP</name>
<protein>
    <recommendedName>
        <fullName evidence="3">Retrotransposon gag domain-containing protein</fullName>
    </recommendedName>
</protein>
<reference evidence="1 2" key="1">
    <citation type="journal article" date="2006" name="Science">
        <title>Phytophthora genome sequences uncover evolutionary origins and mechanisms of pathogenesis.</title>
        <authorList>
            <person name="Tyler B.M."/>
            <person name="Tripathy S."/>
            <person name="Zhang X."/>
            <person name="Dehal P."/>
            <person name="Jiang R.H."/>
            <person name="Aerts A."/>
            <person name="Arredondo F.D."/>
            <person name="Baxter L."/>
            <person name="Bensasson D."/>
            <person name="Beynon J.L."/>
            <person name="Chapman J."/>
            <person name="Damasceno C.M."/>
            <person name="Dorrance A.E."/>
            <person name="Dou D."/>
            <person name="Dickerman A.W."/>
            <person name="Dubchak I.L."/>
            <person name="Garbelotto M."/>
            <person name="Gijzen M."/>
            <person name="Gordon S.G."/>
            <person name="Govers F."/>
            <person name="Grunwald N.J."/>
            <person name="Huang W."/>
            <person name="Ivors K.L."/>
            <person name="Jones R.W."/>
            <person name="Kamoun S."/>
            <person name="Krampis K."/>
            <person name="Lamour K.H."/>
            <person name="Lee M.K."/>
            <person name="McDonald W.H."/>
            <person name="Medina M."/>
            <person name="Meijer H.J."/>
            <person name="Nordberg E.K."/>
            <person name="Maclean D.J."/>
            <person name="Ospina-Giraldo M.D."/>
            <person name="Morris P.F."/>
            <person name="Phuntumart V."/>
            <person name="Putnam N.H."/>
            <person name="Rash S."/>
            <person name="Rose J.K."/>
            <person name="Sakihama Y."/>
            <person name="Salamov A.A."/>
            <person name="Savidor A."/>
            <person name="Scheuring C.F."/>
            <person name="Smith B.M."/>
            <person name="Sobral B.W."/>
            <person name="Terry A."/>
            <person name="Torto-Alalibo T.A."/>
            <person name="Win J."/>
            <person name="Xu Z."/>
            <person name="Zhang H."/>
            <person name="Grigoriev I.V."/>
            <person name="Rokhsar D.S."/>
            <person name="Boore J.L."/>
        </authorList>
    </citation>
    <scope>NUCLEOTIDE SEQUENCE [LARGE SCALE GENOMIC DNA]</scope>
    <source>
        <strain evidence="1 2">P6497</strain>
    </source>
</reference>
<dbReference type="RefSeq" id="XP_009531984.1">
    <property type="nucleotide sequence ID" value="XM_009533689.1"/>
</dbReference>
<gene>
    <name evidence="1" type="ORF">PHYSODRAFT_517965</name>
</gene>
<feature type="non-terminal residue" evidence="1">
    <location>
        <position position="1"/>
    </location>
</feature>
<dbReference type="InParanoid" id="G4ZWC4"/>
<keyword evidence="2" id="KW-1185">Reference proteome</keyword>
<evidence type="ECO:0000313" key="2">
    <source>
        <dbReference type="Proteomes" id="UP000002640"/>
    </source>
</evidence>
<organism evidence="1 2">
    <name type="scientific">Phytophthora sojae (strain P6497)</name>
    <name type="common">Soybean stem and root rot agent</name>
    <name type="synonym">Phytophthora megasperma f. sp. glycines</name>
    <dbReference type="NCBI Taxonomy" id="1094619"/>
    <lineage>
        <taxon>Eukaryota</taxon>
        <taxon>Sar</taxon>
        <taxon>Stramenopiles</taxon>
        <taxon>Oomycota</taxon>
        <taxon>Peronosporomycetes</taxon>
        <taxon>Peronosporales</taxon>
        <taxon>Peronosporaceae</taxon>
        <taxon>Phytophthora</taxon>
    </lineage>
</organism>
<dbReference type="Proteomes" id="UP000002640">
    <property type="component" value="Unassembled WGS sequence"/>
</dbReference>
<dbReference type="AlphaFoldDB" id="G4ZWC4"/>
<dbReference type="GeneID" id="20659994"/>
<accession>G4ZWC4</accession>
<dbReference type="EMBL" id="JH159157">
    <property type="protein sequence ID" value="EGZ11651.1"/>
    <property type="molecule type" value="Genomic_DNA"/>
</dbReference>
<proteinExistence type="predicted"/>
<sequence length="107" mass="12282">LDGHRWSDVRCRSIFAASLTGNAVDRYSELRMMHSDLTLLRAGSRLIEKYKSKLPEQELMSRIMLEPKRRHEPCQEYAQRLLNMADSLPGGLAVEANARQAIHSFIK</sequence>
<dbReference type="KEGG" id="psoj:PHYSODRAFT_517965"/>